<evidence type="ECO:0000256" key="1">
    <source>
        <dbReference type="SAM" id="MobiDB-lite"/>
    </source>
</evidence>
<feature type="compositionally biased region" description="Polar residues" evidence="1">
    <location>
        <begin position="459"/>
        <end position="471"/>
    </location>
</feature>
<keyword evidence="3" id="KW-1185">Reference proteome</keyword>
<reference evidence="2 3" key="1">
    <citation type="submission" date="2019-03" db="EMBL/GenBank/DDBJ databases">
        <title>An improved genome assembly of the fluke Schistosoma japonicum.</title>
        <authorList>
            <person name="Hu W."/>
            <person name="Luo F."/>
            <person name="Yin M."/>
            <person name="Mo X."/>
            <person name="Sun C."/>
            <person name="Wu Q."/>
            <person name="Zhu B."/>
            <person name="Xiang M."/>
            <person name="Wang J."/>
            <person name="Wang Y."/>
            <person name="Zhang T."/>
            <person name="Xu B."/>
            <person name="Zheng H."/>
            <person name="Feng Z."/>
        </authorList>
    </citation>
    <scope>NUCLEOTIDE SEQUENCE [LARGE SCALE GENOMIC DNA]</scope>
    <source>
        <strain evidence="2">HuSjv2</strain>
        <tissue evidence="2">Worms</tissue>
    </source>
</reference>
<feature type="compositionally biased region" description="Polar residues" evidence="1">
    <location>
        <begin position="184"/>
        <end position="196"/>
    </location>
</feature>
<feature type="compositionally biased region" description="Low complexity" evidence="1">
    <location>
        <begin position="436"/>
        <end position="448"/>
    </location>
</feature>
<gene>
    <name evidence="2" type="ORF">EWB00_000073</name>
</gene>
<feature type="region of interest" description="Disordered" evidence="1">
    <location>
        <begin position="584"/>
        <end position="604"/>
    </location>
</feature>
<dbReference type="Proteomes" id="UP000311919">
    <property type="component" value="Unassembled WGS sequence"/>
</dbReference>
<organism evidence="2 3">
    <name type="scientific">Schistosoma japonicum</name>
    <name type="common">Blood fluke</name>
    <dbReference type="NCBI Taxonomy" id="6182"/>
    <lineage>
        <taxon>Eukaryota</taxon>
        <taxon>Metazoa</taxon>
        <taxon>Spiralia</taxon>
        <taxon>Lophotrochozoa</taxon>
        <taxon>Platyhelminthes</taxon>
        <taxon>Trematoda</taxon>
        <taxon>Digenea</taxon>
        <taxon>Strigeidida</taxon>
        <taxon>Schistosomatoidea</taxon>
        <taxon>Schistosomatidae</taxon>
        <taxon>Schistosoma</taxon>
    </lineage>
</organism>
<proteinExistence type="predicted"/>
<feature type="compositionally biased region" description="Polar residues" evidence="1">
    <location>
        <begin position="44"/>
        <end position="53"/>
    </location>
</feature>
<evidence type="ECO:0000313" key="3">
    <source>
        <dbReference type="Proteomes" id="UP000311919"/>
    </source>
</evidence>
<accession>A0A4Z2DKA3</accession>
<feature type="region of interest" description="Disordered" evidence="1">
    <location>
        <begin position="163"/>
        <end position="206"/>
    </location>
</feature>
<sequence>MHNERRNFRPELEAGTIRVVACKQNRDLRITFANDYACSERQRPTGSKATYSTPGLGLRETNGHKMQRQPVISHKGARLNKQYRDDSSLVSRSMDSHTLFSFGSTSRRPAFTESEFDYQNNCHSSAFGIHSINKDRDQYNRDLMTQYEINRALFLANPPPSVLASRNRARGNNKLNDSRRVDVKNSSSKQPVLNSLHTDHSAGFRPILGQHRGTFSSKSMKEPTFHNLESGHDNGDGFSTNSRGFMRHSRVRTQNNFHRGRGSKQFWCHDDRFDNCGNSSGIHVQNFFRNGGDSKTRQYSGDEYIDDLTPEDIAKYKLEINMDNFIVDRPIVSDPILSVPLSKWQSDDLLILFSDSSKKCNDVELSKISYNCHSFINEFQKPQRYTHNQQQSYHYYNHNNRYHPHHNNQYQNQKNQSNSNYTSLYYSSRKELTRPNNRIRNAHNNHNAKQYQTDERNKPNNLTNSNAQRNEVNNDIDKQVINDELIQSNEFSEDSTDFEQDITGRIFDIQSHDRARSFLTLGIDDSEFSQNDCYVHASELSMQGIYRCHSLPSLRNLEKTYQLHSFEDCTTPTTNLNTDRISDLSKQTSSITTTSTEPGRIQSEDNVNISSTNVFESNSKQFINMNEENQQ</sequence>
<feature type="region of interest" description="Disordered" evidence="1">
    <location>
        <begin position="42"/>
        <end position="72"/>
    </location>
</feature>
<dbReference type="OrthoDB" id="6261220at2759"/>
<feature type="compositionally biased region" description="Low complexity" evidence="1">
    <location>
        <begin position="407"/>
        <end position="420"/>
    </location>
</feature>
<protein>
    <submittedName>
        <fullName evidence="2">Putative GatA-binding transcription factor isoform 7</fullName>
    </submittedName>
</protein>
<feature type="region of interest" description="Disordered" evidence="1">
    <location>
        <begin position="397"/>
        <end position="420"/>
    </location>
</feature>
<evidence type="ECO:0000313" key="2">
    <source>
        <dbReference type="EMBL" id="TNN16954.1"/>
    </source>
</evidence>
<name>A0A4Z2DKA3_SCHJA</name>
<comment type="caution">
    <text evidence="2">The sequence shown here is derived from an EMBL/GenBank/DDBJ whole genome shotgun (WGS) entry which is preliminary data.</text>
</comment>
<dbReference type="AlphaFoldDB" id="A0A4Z2DKA3"/>
<dbReference type="EMBL" id="SKCS01000101">
    <property type="protein sequence ID" value="TNN16954.1"/>
    <property type="molecule type" value="Genomic_DNA"/>
</dbReference>
<feature type="region of interest" description="Disordered" evidence="1">
    <location>
        <begin position="434"/>
        <end position="471"/>
    </location>
</feature>